<name>A0A645IWC6_9ZZZZ</name>
<protein>
    <submittedName>
        <fullName evidence="1">Uncharacterized protein</fullName>
    </submittedName>
</protein>
<evidence type="ECO:0000313" key="1">
    <source>
        <dbReference type="EMBL" id="MPN55725.1"/>
    </source>
</evidence>
<organism evidence="1">
    <name type="scientific">bioreactor metagenome</name>
    <dbReference type="NCBI Taxonomy" id="1076179"/>
    <lineage>
        <taxon>unclassified sequences</taxon>
        <taxon>metagenomes</taxon>
        <taxon>ecological metagenomes</taxon>
    </lineage>
</organism>
<sequence length="114" mass="12460">MYFGLIGYAAPSRWPPLPETILARTLIICEDTDVGRYLISNFGGKGFWNAVVVFISVEVVPICTPEIRVGDFDLKAGDHHAYFPVMASQDAAMAFLLIFICAAIPEALSGPMHI</sequence>
<comment type="caution">
    <text evidence="1">The sequence shown here is derived from an EMBL/GenBank/DDBJ whole genome shotgun (WGS) entry which is preliminary data.</text>
</comment>
<gene>
    <name evidence="1" type="ORF">SDC9_203409</name>
</gene>
<dbReference type="AlphaFoldDB" id="A0A645IWC6"/>
<accession>A0A645IWC6</accession>
<dbReference type="EMBL" id="VSSQ01125279">
    <property type="protein sequence ID" value="MPN55725.1"/>
    <property type="molecule type" value="Genomic_DNA"/>
</dbReference>
<reference evidence="1" key="1">
    <citation type="submission" date="2019-08" db="EMBL/GenBank/DDBJ databases">
        <authorList>
            <person name="Kucharzyk K."/>
            <person name="Murdoch R.W."/>
            <person name="Higgins S."/>
            <person name="Loffler F."/>
        </authorList>
    </citation>
    <scope>NUCLEOTIDE SEQUENCE</scope>
</reference>
<proteinExistence type="predicted"/>